<dbReference type="OrthoDB" id="3192286at2"/>
<keyword evidence="2" id="KW-0238">DNA-binding</keyword>
<dbReference type="CDD" id="cd07377">
    <property type="entry name" value="WHTH_GntR"/>
    <property type="match status" value="1"/>
</dbReference>
<dbReference type="GO" id="GO:0003700">
    <property type="term" value="F:DNA-binding transcription factor activity"/>
    <property type="evidence" value="ECO:0007669"/>
    <property type="project" value="InterPro"/>
</dbReference>
<keyword evidence="3" id="KW-0804">Transcription</keyword>
<evidence type="ECO:0000313" key="6">
    <source>
        <dbReference type="EMBL" id="TNU73893.1"/>
    </source>
</evidence>
<protein>
    <submittedName>
        <fullName evidence="6">GntR family transcriptional regulator</fullName>
    </submittedName>
</protein>
<dbReference type="PANTHER" id="PTHR38445">
    <property type="entry name" value="HTH-TYPE TRANSCRIPTIONAL REPRESSOR YTRA"/>
    <property type="match status" value="1"/>
</dbReference>
<proteinExistence type="predicted"/>
<evidence type="ECO:0000259" key="5">
    <source>
        <dbReference type="PROSITE" id="PS50949"/>
    </source>
</evidence>
<evidence type="ECO:0000256" key="2">
    <source>
        <dbReference type="ARBA" id="ARBA00023125"/>
    </source>
</evidence>
<dbReference type="InterPro" id="IPR036390">
    <property type="entry name" value="WH_DNA-bd_sf"/>
</dbReference>
<dbReference type="Proteomes" id="UP000313849">
    <property type="component" value="Unassembled WGS sequence"/>
</dbReference>
<feature type="region of interest" description="Disordered" evidence="4">
    <location>
        <begin position="120"/>
        <end position="154"/>
    </location>
</feature>
<gene>
    <name evidence="6" type="ORF">FH969_08940</name>
</gene>
<dbReference type="GO" id="GO:0003677">
    <property type="term" value="F:DNA binding"/>
    <property type="evidence" value="ECO:0007669"/>
    <property type="project" value="UniProtKB-KW"/>
</dbReference>
<dbReference type="InterPro" id="IPR000524">
    <property type="entry name" value="Tscrpt_reg_HTH_GntR"/>
</dbReference>
<sequence>MLWRLDTRSERTYADQLAAQVRRAVSDGELSPGDRLPSARALAAMLEINLHTVLRAYQELRDEGVLDLRRGRGATIAPGASTSRAGLEALARDLATEALRTGAELQEAIDAVVRAWPERTAGAAGAERPAPPPTRPTDLTDPARPSDHPAGGTR</sequence>
<evidence type="ECO:0000313" key="7">
    <source>
        <dbReference type="Proteomes" id="UP000313849"/>
    </source>
</evidence>
<dbReference type="AlphaFoldDB" id="A0A5C5BB07"/>
<evidence type="ECO:0000256" key="3">
    <source>
        <dbReference type="ARBA" id="ARBA00023163"/>
    </source>
</evidence>
<dbReference type="EMBL" id="VENP01000030">
    <property type="protein sequence ID" value="TNU73893.1"/>
    <property type="molecule type" value="Genomic_DNA"/>
</dbReference>
<evidence type="ECO:0000256" key="1">
    <source>
        <dbReference type="ARBA" id="ARBA00023015"/>
    </source>
</evidence>
<dbReference type="RefSeq" id="WP_108718623.1">
    <property type="nucleotide sequence ID" value="NZ_VENP01000030.1"/>
</dbReference>
<dbReference type="InterPro" id="IPR036388">
    <property type="entry name" value="WH-like_DNA-bd_sf"/>
</dbReference>
<feature type="domain" description="HTH gntR-type" evidence="5">
    <location>
        <begin position="11"/>
        <end position="79"/>
    </location>
</feature>
<evidence type="ECO:0000256" key="4">
    <source>
        <dbReference type="SAM" id="MobiDB-lite"/>
    </source>
</evidence>
<dbReference type="SUPFAM" id="SSF46785">
    <property type="entry name" value="Winged helix' DNA-binding domain"/>
    <property type="match status" value="1"/>
</dbReference>
<keyword evidence="7" id="KW-1185">Reference proteome</keyword>
<dbReference type="SMART" id="SM00345">
    <property type="entry name" value="HTH_GNTR"/>
    <property type="match status" value="1"/>
</dbReference>
<dbReference type="PROSITE" id="PS50949">
    <property type="entry name" value="HTH_GNTR"/>
    <property type="match status" value="1"/>
</dbReference>
<dbReference type="Gene3D" id="1.10.10.10">
    <property type="entry name" value="Winged helix-like DNA-binding domain superfamily/Winged helix DNA-binding domain"/>
    <property type="match status" value="1"/>
</dbReference>
<accession>A0A5C5BB07</accession>
<dbReference type="Pfam" id="PF00392">
    <property type="entry name" value="GntR"/>
    <property type="match status" value="1"/>
</dbReference>
<dbReference type="PANTHER" id="PTHR38445:SF7">
    <property type="entry name" value="GNTR-FAMILY TRANSCRIPTIONAL REGULATOR"/>
    <property type="match status" value="1"/>
</dbReference>
<name>A0A5C5BB07_9MICO</name>
<keyword evidence="1" id="KW-0805">Transcription regulation</keyword>
<reference evidence="6 7" key="1">
    <citation type="submission" date="2019-06" db="EMBL/GenBank/DDBJ databases">
        <title>Draft genome sequence of Miniimonas arenae KCTC 19750T isolated from sea sand.</title>
        <authorList>
            <person name="Park S.-J."/>
        </authorList>
    </citation>
    <scope>NUCLEOTIDE SEQUENCE [LARGE SCALE GENOMIC DNA]</scope>
    <source>
        <strain evidence="6 7">KCTC 19750</strain>
    </source>
</reference>
<comment type="caution">
    <text evidence="6">The sequence shown here is derived from an EMBL/GenBank/DDBJ whole genome shotgun (WGS) entry which is preliminary data.</text>
</comment>
<organism evidence="6 7">
    <name type="scientific">Miniimonas arenae</name>
    <dbReference type="NCBI Taxonomy" id="676201"/>
    <lineage>
        <taxon>Bacteria</taxon>
        <taxon>Bacillati</taxon>
        <taxon>Actinomycetota</taxon>
        <taxon>Actinomycetes</taxon>
        <taxon>Micrococcales</taxon>
        <taxon>Beutenbergiaceae</taxon>
        <taxon>Miniimonas</taxon>
    </lineage>
</organism>